<keyword evidence="1" id="KW-0378">Hydrolase</keyword>
<dbReference type="Pfam" id="PF03419">
    <property type="entry name" value="Peptidase_U4"/>
    <property type="match status" value="1"/>
</dbReference>
<feature type="transmembrane region" description="Helical" evidence="3">
    <location>
        <begin position="62"/>
        <end position="78"/>
    </location>
</feature>
<comment type="subcellular location">
    <subcellularLocation>
        <location evidence="1">Cell membrane</location>
    </subcellularLocation>
</comment>
<sequence>MVVYLDAVWALNLFIDACLLKLTALMLKRQTSRLRFWSGAFIASAIVLILFTPAAFVVDGPFGKLLYSAMIIFVAFGFHRISVFLQNLAAFYFTSFAIGGGLFAVHYFFQDGSFYANSRFLNTMNYGDPISWITVIVGFPALWYFSKKRLDQTVVRKWNSTTLADVTVRFLDVCIETKAMIDSGNKLVDPLTRAPVMFLEKSVCAGRVPEELFQKDNASSPSLNLEGIPDDWRNRIAWVPYRAVDGTGQLTLAARPDQVLILLDGKQIECTKSLVAFVDHSLSSSGDFNSILNPDMLLHGKIIETAS</sequence>
<keyword evidence="1" id="KW-0645">Protease</keyword>
<feature type="transmembrane region" description="Helical" evidence="3">
    <location>
        <begin position="6"/>
        <end position="27"/>
    </location>
</feature>
<evidence type="ECO:0000313" key="5">
    <source>
        <dbReference type="Proteomes" id="UP000198752"/>
    </source>
</evidence>
<keyword evidence="1" id="KW-0064">Aspartyl protease</keyword>
<evidence type="ECO:0000256" key="2">
    <source>
        <dbReference type="PIRSR" id="PIRSR018571-1"/>
    </source>
</evidence>
<dbReference type="GO" id="GO:0030436">
    <property type="term" value="P:asexual sporulation"/>
    <property type="evidence" value="ECO:0007669"/>
    <property type="project" value="InterPro"/>
</dbReference>
<accession>A0A1I2RPA4</accession>
<feature type="transmembrane region" description="Helical" evidence="3">
    <location>
        <begin position="129"/>
        <end position="146"/>
    </location>
</feature>
<dbReference type="GO" id="GO:0006508">
    <property type="term" value="P:proteolysis"/>
    <property type="evidence" value="ECO:0007669"/>
    <property type="project" value="UniProtKB-KW"/>
</dbReference>
<comment type="function">
    <text evidence="1">Probable aspartic protease that is responsible for the proteolytic cleavage of the RNA polymerase sigma E factor (SigE/spoIIGB) to yield the active peptide in the mother cell during sporulation. Responds to a signal from the forespore that is triggered by the extracellular signal protein SpoIIR.</text>
</comment>
<dbReference type="Proteomes" id="UP000198752">
    <property type="component" value="Unassembled WGS sequence"/>
</dbReference>
<dbReference type="GO" id="GO:0005886">
    <property type="term" value="C:plasma membrane"/>
    <property type="evidence" value="ECO:0007669"/>
    <property type="project" value="UniProtKB-SubCell"/>
</dbReference>
<dbReference type="PIRSF" id="PIRSF018571">
    <property type="entry name" value="SpoIIGA"/>
    <property type="match status" value="1"/>
</dbReference>
<dbReference type="EC" id="3.4.23.-" evidence="1"/>
<evidence type="ECO:0000313" key="4">
    <source>
        <dbReference type="EMBL" id="SFG39596.1"/>
    </source>
</evidence>
<dbReference type="NCBIfam" id="TIGR02854">
    <property type="entry name" value="spore_II_GA"/>
    <property type="match status" value="1"/>
</dbReference>
<dbReference type="STRING" id="269670.SAMN02982927_01597"/>
<comment type="similarity">
    <text evidence="1">Belongs to the peptidase U4 family.</text>
</comment>
<evidence type="ECO:0000256" key="1">
    <source>
        <dbReference type="PIRNR" id="PIRNR018571"/>
    </source>
</evidence>
<protein>
    <recommendedName>
        <fullName evidence="1">Sporulation sigma-E factor-processing peptidase</fullName>
        <ecNumber evidence="1">3.4.23.-</ecNumber>
    </recommendedName>
    <alternativeName>
        <fullName evidence="1">Membrane-associated aspartic protease</fullName>
    </alternativeName>
    <alternativeName>
        <fullName evidence="1">Stage II sporulation protein GA</fullName>
    </alternativeName>
</protein>
<keyword evidence="1" id="KW-0749">Sporulation</keyword>
<organism evidence="4 5">
    <name type="scientific">Sporolactobacillus nakayamae</name>
    <dbReference type="NCBI Taxonomy" id="269670"/>
    <lineage>
        <taxon>Bacteria</taxon>
        <taxon>Bacillati</taxon>
        <taxon>Bacillota</taxon>
        <taxon>Bacilli</taxon>
        <taxon>Bacillales</taxon>
        <taxon>Sporolactobacillaceae</taxon>
        <taxon>Sporolactobacillus</taxon>
    </lineage>
</organism>
<feature type="transmembrane region" description="Helical" evidence="3">
    <location>
        <begin position="90"/>
        <end position="109"/>
    </location>
</feature>
<feature type="transmembrane region" description="Helical" evidence="3">
    <location>
        <begin position="34"/>
        <end position="56"/>
    </location>
</feature>
<proteinExistence type="inferred from homology"/>
<dbReference type="GO" id="GO:0004190">
    <property type="term" value="F:aspartic-type endopeptidase activity"/>
    <property type="evidence" value="ECO:0007669"/>
    <property type="project" value="UniProtKB-KW"/>
</dbReference>
<gene>
    <name evidence="4" type="ORF">SAMN02982927_01597</name>
</gene>
<reference evidence="5" key="1">
    <citation type="submission" date="2016-10" db="EMBL/GenBank/DDBJ databases">
        <authorList>
            <person name="Varghese N."/>
            <person name="Submissions S."/>
        </authorList>
    </citation>
    <scope>NUCLEOTIDE SEQUENCE [LARGE SCALE GENOMIC DNA]</scope>
    <source>
        <strain evidence="5">ATCC 700379</strain>
    </source>
</reference>
<dbReference type="GO" id="GO:0030435">
    <property type="term" value="P:sporulation resulting in formation of a cellular spore"/>
    <property type="evidence" value="ECO:0007669"/>
    <property type="project" value="UniProtKB-KW"/>
</dbReference>
<comment type="subunit">
    <text evidence="1">Self-associates. Interacts with SigE. Interacts with SpoIIR.</text>
</comment>
<keyword evidence="5" id="KW-1185">Reference proteome</keyword>
<keyword evidence="3" id="KW-1133">Transmembrane helix</keyword>
<dbReference type="AlphaFoldDB" id="A0A1I2RPA4"/>
<dbReference type="InterPro" id="IPR005081">
    <property type="entry name" value="SpoIIGA"/>
</dbReference>
<dbReference type="OrthoDB" id="2690199at2"/>
<evidence type="ECO:0000256" key="3">
    <source>
        <dbReference type="SAM" id="Phobius"/>
    </source>
</evidence>
<keyword evidence="3" id="KW-0812">Transmembrane</keyword>
<keyword evidence="1" id="KW-1003">Cell membrane</keyword>
<dbReference type="EMBL" id="FOOY01000009">
    <property type="protein sequence ID" value="SFG39596.1"/>
    <property type="molecule type" value="Genomic_DNA"/>
</dbReference>
<name>A0A1I2RPA4_9BACL</name>
<keyword evidence="1 3" id="KW-0472">Membrane</keyword>
<feature type="active site" evidence="2">
    <location>
        <position position="182"/>
    </location>
</feature>